<comment type="caution">
    <text evidence="1">The sequence shown here is derived from an EMBL/GenBank/DDBJ whole genome shotgun (WGS) entry which is preliminary data.</text>
</comment>
<evidence type="ECO:0000313" key="1">
    <source>
        <dbReference type="EMBL" id="MBW0460608.1"/>
    </source>
</evidence>
<organism evidence="1 2">
    <name type="scientific">Austropuccinia psidii MF-1</name>
    <dbReference type="NCBI Taxonomy" id="1389203"/>
    <lineage>
        <taxon>Eukaryota</taxon>
        <taxon>Fungi</taxon>
        <taxon>Dikarya</taxon>
        <taxon>Basidiomycota</taxon>
        <taxon>Pucciniomycotina</taxon>
        <taxon>Pucciniomycetes</taxon>
        <taxon>Pucciniales</taxon>
        <taxon>Sphaerophragmiaceae</taxon>
        <taxon>Austropuccinia</taxon>
    </lineage>
</organism>
<proteinExistence type="predicted"/>
<reference evidence="1" key="1">
    <citation type="submission" date="2021-03" db="EMBL/GenBank/DDBJ databases">
        <title>Draft genome sequence of rust myrtle Austropuccinia psidii MF-1, a brazilian biotype.</title>
        <authorList>
            <person name="Quecine M.C."/>
            <person name="Pachon D.M.R."/>
            <person name="Bonatelli M.L."/>
            <person name="Correr F.H."/>
            <person name="Franceschini L.M."/>
            <person name="Leite T.F."/>
            <person name="Margarido G.R.A."/>
            <person name="Almeida C.A."/>
            <person name="Ferrarezi J.A."/>
            <person name="Labate C.A."/>
        </authorList>
    </citation>
    <scope>NUCLEOTIDE SEQUENCE</scope>
    <source>
        <strain evidence="1">MF-1</strain>
    </source>
</reference>
<dbReference type="AlphaFoldDB" id="A0A9Q3B8C9"/>
<evidence type="ECO:0000313" key="2">
    <source>
        <dbReference type="Proteomes" id="UP000765509"/>
    </source>
</evidence>
<accession>A0A9Q3B8C9</accession>
<dbReference type="Proteomes" id="UP000765509">
    <property type="component" value="Unassembled WGS sequence"/>
</dbReference>
<gene>
    <name evidence="1" type="ORF">O181_000323</name>
</gene>
<protein>
    <submittedName>
        <fullName evidence="1">Uncharacterized protein</fullName>
    </submittedName>
</protein>
<name>A0A9Q3B8C9_9BASI</name>
<sequence length="79" mass="8519">MSLKAQTHLNAIHNVWVIMPHGARQQVGMLIFVHEKTCAPPPDHLTPLPCLLSLELASASPPNPLQPLACLGAHTALQM</sequence>
<keyword evidence="2" id="KW-1185">Reference proteome</keyword>
<dbReference type="EMBL" id="AVOT02000036">
    <property type="protein sequence ID" value="MBW0460608.1"/>
    <property type="molecule type" value="Genomic_DNA"/>
</dbReference>